<gene>
    <name evidence="1" type="ORF">M408DRAFT_326557</name>
</gene>
<name>A0A0C3BN10_SERVB</name>
<dbReference type="Proteomes" id="UP000054097">
    <property type="component" value="Unassembled WGS sequence"/>
</dbReference>
<evidence type="ECO:0000313" key="1">
    <source>
        <dbReference type="EMBL" id="KIM32831.1"/>
    </source>
</evidence>
<proteinExistence type="predicted"/>
<sequence>MEYPVGRCVHCDQQVTGQLLDHYETCIFETEPSQDEPPSYASVAVAPTHNLSHLEIQQEKEQAMTEDFCNWTTIWYKTLVKCTLSKLLCEPQGWNKLKTHGLAIWVSRRSDYSDLDESKAYISAKASRNGSASWDGDRWTAATSFKIEYSRMVPWDHLSGMLASFPMDEAFLSSFRTIGQPNQLRIVAFLAPSFLSYDSMSIWQKQSSRVPIPRWTFPVGSRISSPVQDLIMRTMPFFQPLVTSFEVSKDDVKGLDNKRYSKFDDSAWEWVIKQVVDQGWYSNDGNNWVGLLDKIACSTCRGKVNVSSEVKAGLAFLAKADSRAARSHIC</sequence>
<accession>A0A0C3BN10</accession>
<dbReference type="OrthoDB" id="3157996at2759"/>
<reference evidence="2" key="2">
    <citation type="submission" date="2015-01" db="EMBL/GenBank/DDBJ databases">
        <title>Evolutionary Origins and Diversification of the Mycorrhizal Mutualists.</title>
        <authorList>
            <consortium name="DOE Joint Genome Institute"/>
            <consortium name="Mycorrhizal Genomics Consortium"/>
            <person name="Kohler A."/>
            <person name="Kuo A."/>
            <person name="Nagy L.G."/>
            <person name="Floudas D."/>
            <person name="Copeland A."/>
            <person name="Barry K.W."/>
            <person name="Cichocki N."/>
            <person name="Veneault-Fourrey C."/>
            <person name="LaButti K."/>
            <person name="Lindquist E.A."/>
            <person name="Lipzen A."/>
            <person name="Lundell T."/>
            <person name="Morin E."/>
            <person name="Murat C."/>
            <person name="Riley R."/>
            <person name="Ohm R."/>
            <person name="Sun H."/>
            <person name="Tunlid A."/>
            <person name="Henrissat B."/>
            <person name="Grigoriev I.V."/>
            <person name="Hibbett D.S."/>
            <person name="Martin F."/>
        </authorList>
    </citation>
    <scope>NUCLEOTIDE SEQUENCE [LARGE SCALE GENOMIC DNA]</scope>
    <source>
        <strain evidence="2">MAFF 305830</strain>
    </source>
</reference>
<reference evidence="1 2" key="1">
    <citation type="submission" date="2014-04" db="EMBL/GenBank/DDBJ databases">
        <authorList>
            <consortium name="DOE Joint Genome Institute"/>
            <person name="Kuo A."/>
            <person name="Zuccaro A."/>
            <person name="Kohler A."/>
            <person name="Nagy L.G."/>
            <person name="Floudas D."/>
            <person name="Copeland A."/>
            <person name="Barry K.W."/>
            <person name="Cichocki N."/>
            <person name="Veneault-Fourrey C."/>
            <person name="LaButti K."/>
            <person name="Lindquist E.A."/>
            <person name="Lipzen A."/>
            <person name="Lundell T."/>
            <person name="Morin E."/>
            <person name="Murat C."/>
            <person name="Sun H."/>
            <person name="Tunlid A."/>
            <person name="Henrissat B."/>
            <person name="Grigoriev I.V."/>
            <person name="Hibbett D.S."/>
            <person name="Martin F."/>
            <person name="Nordberg H.P."/>
            <person name="Cantor M.N."/>
            <person name="Hua S.X."/>
        </authorList>
    </citation>
    <scope>NUCLEOTIDE SEQUENCE [LARGE SCALE GENOMIC DNA]</scope>
    <source>
        <strain evidence="1 2">MAFF 305830</strain>
    </source>
</reference>
<dbReference type="HOGENOM" id="CLU_842396_0_0_1"/>
<keyword evidence="2" id="KW-1185">Reference proteome</keyword>
<dbReference type="AlphaFoldDB" id="A0A0C3BN10"/>
<protein>
    <submittedName>
        <fullName evidence="1">Uncharacterized protein</fullName>
    </submittedName>
</protein>
<evidence type="ECO:0000313" key="2">
    <source>
        <dbReference type="Proteomes" id="UP000054097"/>
    </source>
</evidence>
<dbReference type="EMBL" id="KN824279">
    <property type="protein sequence ID" value="KIM32831.1"/>
    <property type="molecule type" value="Genomic_DNA"/>
</dbReference>
<organism evidence="1 2">
    <name type="scientific">Serendipita vermifera MAFF 305830</name>
    <dbReference type="NCBI Taxonomy" id="933852"/>
    <lineage>
        <taxon>Eukaryota</taxon>
        <taxon>Fungi</taxon>
        <taxon>Dikarya</taxon>
        <taxon>Basidiomycota</taxon>
        <taxon>Agaricomycotina</taxon>
        <taxon>Agaricomycetes</taxon>
        <taxon>Sebacinales</taxon>
        <taxon>Serendipitaceae</taxon>
        <taxon>Serendipita</taxon>
    </lineage>
</organism>